<comment type="caution">
    <text evidence="2">The sequence shown here is derived from an EMBL/GenBank/DDBJ whole genome shotgun (WGS) entry which is preliminary data.</text>
</comment>
<evidence type="ECO:0000259" key="1">
    <source>
        <dbReference type="Pfam" id="PF20215"/>
    </source>
</evidence>
<keyword evidence="3" id="KW-1185">Reference proteome</keyword>
<name>A0A494XL95_9BACL</name>
<dbReference type="InterPro" id="IPR046482">
    <property type="entry name" value="DUF6575"/>
</dbReference>
<protein>
    <recommendedName>
        <fullName evidence="1">DUF6575 domain-containing protein</fullName>
    </recommendedName>
</protein>
<evidence type="ECO:0000313" key="3">
    <source>
        <dbReference type="Proteomes" id="UP000282076"/>
    </source>
</evidence>
<proteinExistence type="predicted"/>
<dbReference type="AlphaFoldDB" id="A0A494XL95"/>
<evidence type="ECO:0000313" key="2">
    <source>
        <dbReference type="EMBL" id="RKP51388.1"/>
    </source>
</evidence>
<reference evidence="2 3" key="1">
    <citation type="submission" date="2018-10" db="EMBL/GenBank/DDBJ databases">
        <title>Cohnella sp. M2MS4P-1, whole genome shotgun sequence.</title>
        <authorList>
            <person name="Tuo L."/>
        </authorList>
    </citation>
    <scope>NUCLEOTIDE SEQUENCE [LARGE SCALE GENOMIC DNA]</scope>
    <source>
        <strain evidence="2 3">M2MS4P-1</strain>
    </source>
</reference>
<sequence length="401" mass="44915">MAGIIHTPLGSLNIIDVLVSFDGPRIFTCSNSVTKYLAFLVDELEESDHWLFVPVTNIRIQEIKNGLISIREALLNAEGDIVFQAFLPLVGGYEATIATMKTSEIPPGFLPQENSYILGQKDSTIQYYSDLPQKKTNAVDEARESARDVFDIALDMSDDPYEMESALFGETLINIQYTVFSLDERWSSSKKPPISVVEDNIVNVSTLFQSSFGIRIKSKRSADIFRVTPASKALRGFAELLQDSSDTDRLQIKLKSINPRAVLWYQKLLHTVKRTGSSLKAEWAAPNQDTLSVSLTKQQVDLAYEVTKQTEETVYQVTVKGTLYAVNLKRNTFFIEGEDGNEYSGGLSEDIQHFVQKGHVFHIPMNVEALIEVKVRMNLATSAENLVFTLLDVYSNDSDSK</sequence>
<dbReference type="Proteomes" id="UP000282076">
    <property type="component" value="Unassembled WGS sequence"/>
</dbReference>
<dbReference type="RefSeq" id="WP_120978086.1">
    <property type="nucleotide sequence ID" value="NZ_RBZM01000007.1"/>
</dbReference>
<dbReference type="Pfam" id="PF20215">
    <property type="entry name" value="DUF6575"/>
    <property type="match status" value="1"/>
</dbReference>
<accession>A0A494XL95</accession>
<dbReference type="EMBL" id="RBZM01000007">
    <property type="protein sequence ID" value="RKP51388.1"/>
    <property type="molecule type" value="Genomic_DNA"/>
</dbReference>
<dbReference type="OrthoDB" id="507999at2"/>
<gene>
    <name evidence="2" type="ORF">D7Z26_16455</name>
</gene>
<feature type="domain" description="DUF6575" evidence="1">
    <location>
        <begin position="7"/>
        <end position="120"/>
    </location>
</feature>
<organism evidence="2 3">
    <name type="scientific">Cohnella endophytica</name>
    <dbReference type="NCBI Taxonomy" id="2419778"/>
    <lineage>
        <taxon>Bacteria</taxon>
        <taxon>Bacillati</taxon>
        <taxon>Bacillota</taxon>
        <taxon>Bacilli</taxon>
        <taxon>Bacillales</taxon>
        <taxon>Paenibacillaceae</taxon>
        <taxon>Cohnella</taxon>
    </lineage>
</organism>